<keyword evidence="8" id="KW-0793">Thylakoid</keyword>
<proteinExistence type="inferred from homology"/>
<dbReference type="Proteomes" id="UP000032309">
    <property type="component" value="Unassembled WGS sequence"/>
</dbReference>
<sequence>MSLINITLIVYVIASVSYIVREIWGSKATRWTSLGLLILAFCLNLAMVAKRSIEAGHPPFSNLYESLIFYACCTAFVYIIFEFVYNFRVVGALASVLTMLILLYATLQDDTIRPIMPALKSNWMLVHVVTYMLGYAAFGISFVTSIIFLVVKPFARKGKENKENEEGKEILPRNFDKLSYKIVAFGFPFLTLGMVTGAVWAKKAWGDYWSWDPKETWSLITWLAYLVYLHTPLVLPKMNINKSKASVILSFWLLFAFGIVNFTFVGLNYLPSAADSEHIYGSK</sequence>
<feature type="transmembrane region" description="Helical" evidence="10">
    <location>
        <begin position="125"/>
        <end position="151"/>
    </location>
</feature>
<keyword evidence="5 10" id="KW-0812">Transmembrane</keyword>
<keyword evidence="6" id="KW-0201">Cytochrome c-type biogenesis</keyword>
<evidence type="ECO:0000256" key="1">
    <source>
        <dbReference type="ARBA" id="ARBA00002442"/>
    </source>
</evidence>
<evidence type="ECO:0000313" key="12">
    <source>
        <dbReference type="EMBL" id="GAN31734.1"/>
    </source>
</evidence>
<keyword evidence="7 10" id="KW-1133">Transmembrane helix</keyword>
<comment type="function">
    <text evidence="1">Required for the export of heme to the periplasm for the biogenesis of c-type cytochromes.</text>
</comment>
<dbReference type="Pfam" id="PF01578">
    <property type="entry name" value="Cytochrom_C_asm"/>
    <property type="match status" value="1"/>
</dbReference>
<dbReference type="InterPro" id="IPR002541">
    <property type="entry name" value="Cyt_c_assembly"/>
</dbReference>
<evidence type="ECO:0000256" key="2">
    <source>
        <dbReference type="ARBA" id="ARBA00004141"/>
    </source>
</evidence>
<feature type="transmembrane region" description="Helical" evidence="10">
    <location>
        <begin position="247"/>
        <end position="270"/>
    </location>
</feature>
<comment type="similarity">
    <text evidence="3">Belongs to the CcmC/CycZ/HelC family.</text>
</comment>
<name>A0ABQ0JSN2_9BACT</name>
<evidence type="ECO:0000313" key="13">
    <source>
        <dbReference type="Proteomes" id="UP000032309"/>
    </source>
</evidence>
<gene>
    <name evidence="12" type="ORF">BROSI_A0238</name>
</gene>
<organism evidence="12 13">
    <name type="scientific">Candidatus Brocadia sinica JPN1</name>
    <dbReference type="NCBI Taxonomy" id="1197129"/>
    <lineage>
        <taxon>Bacteria</taxon>
        <taxon>Pseudomonadati</taxon>
        <taxon>Planctomycetota</taxon>
        <taxon>Candidatus Brocadiia</taxon>
        <taxon>Candidatus Brocadiales</taxon>
        <taxon>Candidatus Brocadiaceae</taxon>
        <taxon>Candidatus Brocadia</taxon>
    </lineage>
</organism>
<evidence type="ECO:0000256" key="9">
    <source>
        <dbReference type="ARBA" id="ARBA00023136"/>
    </source>
</evidence>
<dbReference type="PANTHER" id="PTHR30071:SF1">
    <property type="entry name" value="CYTOCHROME B_B6 PROTEIN-RELATED"/>
    <property type="match status" value="1"/>
</dbReference>
<feature type="transmembrane region" description="Helical" evidence="10">
    <location>
        <begin position="178"/>
        <end position="201"/>
    </location>
</feature>
<dbReference type="PRINTS" id="PR01386">
    <property type="entry name" value="CCMCBIOGNSIS"/>
</dbReference>
<feature type="domain" description="Cytochrome c assembly protein" evidence="11">
    <location>
        <begin position="61"/>
        <end position="265"/>
    </location>
</feature>
<evidence type="ECO:0000256" key="5">
    <source>
        <dbReference type="ARBA" id="ARBA00022692"/>
    </source>
</evidence>
<evidence type="ECO:0000259" key="11">
    <source>
        <dbReference type="Pfam" id="PF01578"/>
    </source>
</evidence>
<dbReference type="InterPro" id="IPR003557">
    <property type="entry name" value="Cyt_c_biogenesis_CcmC"/>
</dbReference>
<feature type="transmembrane region" description="Helical" evidence="10">
    <location>
        <begin position="6"/>
        <end position="24"/>
    </location>
</feature>
<dbReference type="EMBL" id="BAFN01000001">
    <property type="protein sequence ID" value="GAN31734.1"/>
    <property type="molecule type" value="Genomic_DNA"/>
</dbReference>
<dbReference type="InterPro" id="IPR045062">
    <property type="entry name" value="Cyt_c_biogenesis_CcsA/CcmC"/>
</dbReference>
<dbReference type="PANTHER" id="PTHR30071">
    <property type="entry name" value="HEME EXPORTER PROTEIN C"/>
    <property type="match status" value="1"/>
</dbReference>
<evidence type="ECO:0000256" key="7">
    <source>
        <dbReference type="ARBA" id="ARBA00022989"/>
    </source>
</evidence>
<evidence type="ECO:0000256" key="8">
    <source>
        <dbReference type="ARBA" id="ARBA00023078"/>
    </source>
</evidence>
<comment type="caution">
    <text evidence="12">The sequence shown here is derived from an EMBL/GenBank/DDBJ whole genome shotgun (WGS) entry which is preliminary data.</text>
</comment>
<evidence type="ECO:0000256" key="10">
    <source>
        <dbReference type="SAM" id="Phobius"/>
    </source>
</evidence>
<evidence type="ECO:0000256" key="3">
    <source>
        <dbReference type="ARBA" id="ARBA00005840"/>
    </source>
</evidence>
<feature type="transmembrane region" description="Helical" evidence="10">
    <location>
        <begin position="87"/>
        <end position="105"/>
    </location>
</feature>
<feature type="transmembrane region" description="Helical" evidence="10">
    <location>
        <begin position="61"/>
        <end position="80"/>
    </location>
</feature>
<feature type="transmembrane region" description="Helical" evidence="10">
    <location>
        <begin position="31"/>
        <end position="49"/>
    </location>
</feature>
<dbReference type="NCBIfam" id="TIGR03144">
    <property type="entry name" value="cytochr_II_ccsB"/>
    <property type="match status" value="1"/>
</dbReference>
<comment type="subcellular location">
    <subcellularLocation>
        <location evidence="2">Membrane</location>
        <topology evidence="2">Multi-pass membrane protein</topology>
    </subcellularLocation>
</comment>
<dbReference type="RefSeq" id="WP_052561586.1">
    <property type="nucleotide sequence ID" value="NZ_BAFN01000001.1"/>
</dbReference>
<evidence type="ECO:0000256" key="4">
    <source>
        <dbReference type="ARBA" id="ARBA00016463"/>
    </source>
</evidence>
<feature type="transmembrane region" description="Helical" evidence="10">
    <location>
        <begin position="216"/>
        <end position="235"/>
    </location>
</feature>
<keyword evidence="9 10" id="KW-0472">Membrane</keyword>
<evidence type="ECO:0000256" key="6">
    <source>
        <dbReference type="ARBA" id="ARBA00022748"/>
    </source>
</evidence>
<protein>
    <recommendedName>
        <fullName evidence="4">Heme exporter protein C</fullName>
    </recommendedName>
</protein>
<dbReference type="InterPro" id="IPR017562">
    <property type="entry name" value="Cyt_c_biogenesis_CcsA"/>
</dbReference>
<accession>A0ABQ0JSN2</accession>
<keyword evidence="13" id="KW-1185">Reference proteome</keyword>
<reference evidence="13" key="1">
    <citation type="journal article" date="2015" name="Genome Announc.">
        <title>Draft Genome Sequence of an Anaerobic Ammonium-Oxidizing Bacterium, "Candidatus Brocadia sinica".</title>
        <authorList>
            <person name="Oshiki M."/>
            <person name="Shinyako-Hata K."/>
            <person name="Satoh H."/>
            <person name="Okabe S."/>
        </authorList>
    </citation>
    <scope>NUCLEOTIDE SEQUENCE [LARGE SCALE GENOMIC DNA]</scope>
    <source>
        <strain evidence="13">JPN1</strain>
    </source>
</reference>